<proteinExistence type="predicted"/>
<dbReference type="PANTHER" id="PTHR24171">
    <property type="entry name" value="ANKYRIN REPEAT DOMAIN-CONTAINING PROTEIN 39-RELATED"/>
    <property type="match status" value="1"/>
</dbReference>
<name>A0A402CYU9_9BACT</name>
<keyword evidence="2" id="KW-1185">Reference proteome</keyword>
<dbReference type="SUPFAM" id="SSF48403">
    <property type="entry name" value="Ankyrin repeat"/>
    <property type="match status" value="3"/>
</dbReference>
<reference evidence="1 2" key="1">
    <citation type="journal article" date="2019" name="Int. J. Syst. Evol. Microbiol.">
        <title>Capsulimonas corticalis gen. nov., sp. nov., an aerobic capsulated bacterium, of a novel bacterial order, Capsulimonadales ord. nov., of the class Armatimonadia of the phylum Armatimonadetes.</title>
        <authorList>
            <person name="Li J."/>
            <person name="Kudo C."/>
            <person name="Tonouchi A."/>
        </authorList>
    </citation>
    <scope>NUCLEOTIDE SEQUENCE [LARGE SCALE GENOMIC DNA]</scope>
    <source>
        <strain evidence="1 2">AX-7</strain>
    </source>
</reference>
<gene>
    <name evidence="1" type="ORF">CCAX7_16510</name>
</gene>
<dbReference type="PANTHER" id="PTHR24171:SF10">
    <property type="entry name" value="ANKYRIN REPEAT DOMAIN-CONTAINING PROTEIN 29-LIKE"/>
    <property type="match status" value="1"/>
</dbReference>
<dbReference type="InterPro" id="IPR036770">
    <property type="entry name" value="Ankyrin_rpt-contain_sf"/>
</dbReference>
<organism evidence="1 2">
    <name type="scientific">Capsulimonas corticalis</name>
    <dbReference type="NCBI Taxonomy" id="2219043"/>
    <lineage>
        <taxon>Bacteria</taxon>
        <taxon>Bacillati</taxon>
        <taxon>Armatimonadota</taxon>
        <taxon>Armatimonadia</taxon>
        <taxon>Capsulimonadales</taxon>
        <taxon>Capsulimonadaceae</taxon>
        <taxon>Capsulimonas</taxon>
    </lineage>
</organism>
<accession>A0A402CYU9</accession>
<dbReference type="RefSeq" id="WP_119322529.1">
    <property type="nucleotide sequence ID" value="NZ_AP025739.1"/>
</dbReference>
<dbReference type="KEGG" id="ccot:CCAX7_16510"/>
<evidence type="ECO:0000313" key="2">
    <source>
        <dbReference type="Proteomes" id="UP000287394"/>
    </source>
</evidence>
<dbReference type="Proteomes" id="UP000287394">
    <property type="component" value="Chromosome"/>
</dbReference>
<dbReference type="Pfam" id="PF12796">
    <property type="entry name" value="Ank_2"/>
    <property type="match status" value="4"/>
</dbReference>
<dbReference type="Gene3D" id="1.25.40.20">
    <property type="entry name" value="Ankyrin repeat-containing domain"/>
    <property type="match status" value="6"/>
</dbReference>
<dbReference type="InterPro" id="IPR002110">
    <property type="entry name" value="Ankyrin_rpt"/>
</dbReference>
<dbReference type="EMBL" id="AP025739">
    <property type="protein sequence ID" value="BDI29600.1"/>
    <property type="molecule type" value="Genomic_DNA"/>
</dbReference>
<sequence length="463" mass="49394">MTTLIDAIYAKNIEQVRALLEGGADVNVGDQFGWTPLMFAASRGDHEIARLLLECGARIDIVGTDGKTALTLASGRRSNPQCKGLLREVCGKQIALVQSAERGEMDRVRALLGEGVDVNARGDDSRTALMGAAFGGHAEMAVLLLEHGADTEAVACGTDELYYTALSLAAALGHVSVVKLLINHGASTDAVKTPRVRMDDVACPIEAASSAGQTSVLALFYEHRSQIKNFDRDGYGIAVAVECGHLTTVQWWLVHMEYVEEEEPHFALLVVAASHGYTEIVRLLLAHSAIDRSPHTLFEALSHTMSKRRSQMAWMLLDAGALLVYEEAQDAALACAAGGGANDIILYLLSRGANIEAHDSNETTPLMEAAFAGHADTVQLLLEHGADPNGASDSQWTALMAASAMGRLEAARALIEGGADVYILDCRGDSALTQAVEGGHRDLIALLDGKLRDGDDVVKRMQQ</sequence>
<dbReference type="OrthoDB" id="9772065at2"/>
<dbReference type="PROSITE" id="PS50088">
    <property type="entry name" value="ANK_REPEAT"/>
    <property type="match status" value="6"/>
</dbReference>
<dbReference type="SMART" id="SM00248">
    <property type="entry name" value="ANK"/>
    <property type="match status" value="10"/>
</dbReference>
<evidence type="ECO:0000313" key="1">
    <source>
        <dbReference type="EMBL" id="BDI29600.1"/>
    </source>
</evidence>
<dbReference type="PROSITE" id="PS50297">
    <property type="entry name" value="ANK_REP_REGION"/>
    <property type="match status" value="4"/>
</dbReference>
<protein>
    <submittedName>
        <fullName evidence="1">Uncharacterized protein</fullName>
    </submittedName>
</protein>
<dbReference type="AlphaFoldDB" id="A0A402CYU9"/>
<dbReference type="PRINTS" id="PR01415">
    <property type="entry name" value="ANKYRIN"/>
</dbReference>